<name>A0ABQ1WNA8_9BACT</name>
<dbReference type="EMBL" id="BMGS01000003">
    <property type="protein sequence ID" value="GGG39540.1"/>
    <property type="molecule type" value="Genomic_DNA"/>
</dbReference>
<gene>
    <name evidence="1" type="ORF">GCM10011378_14780</name>
</gene>
<comment type="caution">
    <text evidence="1">The sequence shown here is derived from an EMBL/GenBank/DDBJ whole genome shotgun (WGS) entry which is preliminary data.</text>
</comment>
<sequence>MKIFRNVLLAVLALLLVSGIGGYFYMRQKFEPAANQLSVTGLPTTSAFVWYAGSARPTVPHASLLVPVTLPGCPRTCYLQFDTGAPTSLLYANSLTALRRQYPATAQRLLPQADTLHDVEFTLGQATVQARHLRALQYGATEMPADSTAPFIIGTLGADVLEGRVMVLDYARQRFSLSTEAPDSLLPRTEFVPLDYASRRVLLTAQVQGKTEKLLFDSGSSAFALLTSQSIWQQLARPQAPVQTAASNSMGRQLTTYTTATAAEVQLSKAAIPLGTVTYVEGTSLMQNLLMRFSGMGGMLGNEPFSQQTIILDVPGGRFGVVRQ</sequence>
<dbReference type="PROSITE" id="PS00141">
    <property type="entry name" value="ASP_PROTEASE"/>
    <property type="match status" value="1"/>
</dbReference>
<evidence type="ECO:0000313" key="1">
    <source>
        <dbReference type="EMBL" id="GGG39540.1"/>
    </source>
</evidence>
<dbReference type="RefSeq" id="WP_188557180.1">
    <property type="nucleotide sequence ID" value="NZ_BMGS01000003.1"/>
</dbReference>
<evidence type="ECO:0000313" key="2">
    <source>
        <dbReference type="Proteomes" id="UP000601361"/>
    </source>
</evidence>
<evidence type="ECO:0008006" key="3">
    <source>
        <dbReference type="Google" id="ProtNLM"/>
    </source>
</evidence>
<organism evidence="1 2">
    <name type="scientific">Hymenobacter glacieicola</name>
    <dbReference type="NCBI Taxonomy" id="1562124"/>
    <lineage>
        <taxon>Bacteria</taxon>
        <taxon>Pseudomonadati</taxon>
        <taxon>Bacteroidota</taxon>
        <taxon>Cytophagia</taxon>
        <taxon>Cytophagales</taxon>
        <taxon>Hymenobacteraceae</taxon>
        <taxon>Hymenobacter</taxon>
    </lineage>
</organism>
<proteinExistence type="predicted"/>
<dbReference type="Proteomes" id="UP000601361">
    <property type="component" value="Unassembled WGS sequence"/>
</dbReference>
<keyword evidence="2" id="KW-1185">Reference proteome</keyword>
<protein>
    <recommendedName>
        <fullName evidence="3">Peptidase A2 domain-containing protein</fullName>
    </recommendedName>
</protein>
<reference evidence="2" key="1">
    <citation type="journal article" date="2019" name="Int. J. Syst. Evol. Microbiol.">
        <title>The Global Catalogue of Microorganisms (GCM) 10K type strain sequencing project: providing services to taxonomists for standard genome sequencing and annotation.</title>
        <authorList>
            <consortium name="The Broad Institute Genomics Platform"/>
            <consortium name="The Broad Institute Genome Sequencing Center for Infectious Disease"/>
            <person name="Wu L."/>
            <person name="Ma J."/>
        </authorList>
    </citation>
    <scope>NUCLEOTIDE SEQUENCE [LARGE SCALE GENOMIC DNA]</scope>
    <source>
        <strain evidence="2">CGMCC 1.12990</strain>
    </source>
</reference>
<dbReference type="InterPro" id="IPR001969">
    <property type="entry name" value="Aspartic_peptidase_AS"/>
</dbReference>
<accession>A0ABQ1WNA8</accession>